<dbReference type="Proteomes" id="UP001056336">
    <property type="component" value="Chromosome"/>
</dbReference>
<feature type="transmembrane region" description="Helical" evidence="6">
    <location>
        <begin position="322"/>
        <end position="340"/>
    </location>
</feature>
<evidence type="ECO:0000313" key="9">
    <source>
        <dbReference type="Proteomes" id="UP001056336"/>
    </source>
</evidence>
<dbReference type="PANTHER" id="PTHR23519">
    <property type="entry name" value="AUTOPHAGY-RELATED PROTEIN 22"/>
    <property type="match status" value="1"/>
</dbReference>
<name>A0ABY4QSU2_9ACTN</name>
<gene>
    <name evidence="8" type="ORF">M6D93_10145</name>
</gene>
<feature type="transmembrane region" description="Helical" evidence="6">
    <location>
        <begin position="385"/>
        <end position="405"/>
    </location>
</feature>
<evidence type="ECO:0000259" key="7">
    <source>
        <dbReference type="PROSITE" id="PS50850"/>
    </source>
</evidence>
<feature type="transmembrane region" description="Helical" evidence="6">
    <location>
        <begin position="73"/>
        <end position="93"/>
    </location>
</feature>
<feature type="transmembrane region" description="Helical" evidence="6">
    <location>
        <begin position="292"/>
        <end position="310"/>
    </location>
</feature>
<sequence length="449" mass="48246">MSTADAAGGTAAALLRRQRQLRGWYLYGWASHVFPTIVTTVFMGRYLTAVAENAVGKNGRIHVLGIPIAPGSLFVYTVSASTILLVVLMPVVGAIADRTGRKREILLGFGWLAAAACTAMLGVTARAWQLGAALYVVAFVGYSCATVVNYSLLVDLSDTEERDRVSSFNWAIAYIGGGVLLAADFVLSLLLNSDAWLARISLCGAGVWWALFNVLPWRMLRGLPSSAQRQVPGSIVGAGFRQLRHTIAHIRSYPHTLAFLIAFLIYNDGIQTVTTVAAQYGDKELRLDDTVLLPAILLVQFVAFGGAIWLGRLAARYGAKRVVLGSLVAWLGLIGVAYLLQVGVAWQFYALAIALAIVLGGSQALSRSMFSRLIPAGSEAEYFGFYEISDSGTSWLGPLIFGLAYQLTSSYRSALASLVVFFVVGFVLLLRVPLRAGIEQAGNTVPARV</sequence>
<dbReference type="EMBL" id="CP097332">
    <property type="protein sequence ID" value="UQX86672.1"/>
    <property type="molecule type" value="Genomic_DNA"/>
</dbReference>
<comment type="subcellular location">
    <subcellularLocation>
        <location evidence="1">Cell membrane</location>
        <topology evidence="1">Multi-pass membrane protein</topology>
    </subcellularLocation>
</comment>
<reference evidence="8" key="1">
    <citation type="journal article" date="2018" name="Int. J. Syst. Evol. Microbiol.">
        <title>Jatrophihabitans telluris sp. nov., isolated from sediment soil of lava forest wetlands and the emended description of the genus Jatrophihabitans.</title>
        <authorList>
            <person name="Lee K.C."/>
            <person name="Suh M.K."/>
            <person name="Eom M.K."/>
            <person name="Kim K.K."/>
            <person name="Kim J.S."/>
            <person name="Kim D.S."/>
            <person name="Ko S.H."/>
            <person name="Shin Y.K."/>
            <person name="Lee J.S."/>
        </authorList>
    </citation>
    <scope>NUCLEOTIDE SEQUENCE</scope>
    <source>
        <strain evidence="8">N237</strain>
    </source>
</reference>
<feature type="transmembrane region" description="Helical" evidence="6">
    <location>
        <begin position="105"/>
        <end position="128"/>
    </location>
</feature>
<reference evidence="8" key="2">
    <citation type="submission" date="2022-05" db="EMBL/GenBank/DDBJ databases">
        <authorList>
            <person name="Kim J.-S."/>
            <person name="Lee K."/>
            <person name="Suh M."/>
            <person name="Eom M."/>
            <person name="Kim J.-S."/>
            <person name="Kim D.-S."/>
            <person name="Ko S.-H."/>
            <person name="Shin Y."/>
            <person name="Lee J.-S."/>
        </authorList>
    </citation>
    <scope>NUCLEOTIDE SEQUENCE</scope>
    <source>
        <strain evidence="8">N237</strain>
    </source>
</reference>
<dbReference type="SUPFAM" id="SSF103473">
    <property type="entry name" value="MFS general substrate transporter"/>
    <property type="match status" value="1"/>
</dbReference>
<dbReference type="InterPro" id="IPR036259">
    <property type="entry name" value="MFS_trans_sf"/>
</dbReference>
<accession>A0ABY4QSU2</accession>
<proteinExistence type="predicted"/>
<feature type="transmembrane region" description="Helical" evidence="6">
    <location>
        <begin position="24"/>
        <end position="47"/>
    </location>
</feature>
<dbReference type="PROSITE" id="PS50850">
    <property type="entry name" value="MFS"/>
    <property type="match status" value="1"/>
</dbReference>
<evidence type="ECO:0000256" key="3">
    <source>
        <dbReference type="ARBA" id="ARBA00022692"/>
    </source>
</evidence>
<dbReference type="PANTHER" id="PTHR23519:SF1">
    <property type="entry name" value="AUTOPHAGY-RELATED PROTEIN 22"/>
    <property type="match status" value="1"/>
</dbReference>
<protein>
    <submittedName>
        <fullName evidence="8">MFS transporter</fullName>
    </submittedName>
</protein>
<keyword evidence="9" id="KW-1185">Reference proteome</keyword>
<organism evidence="8 9">
    <name type="scientific">Jatrophihabitans telluris</name>
    <dbReference type="NCBI Taxonomy" id="2038343"/>
    <lineage>
        <taxon>Bacteria</taxon>
        <taxon>Bacillati</taxon>
        <taxon>Actinomycetota</taxon>
        <taxon>Actinomycetes</taxon>
        <taxon>Jatrophihabitantales</taxon>
        <taxon>Jatrophihabitantaceae</taxon>
        <taxon>Jatrophihabitans</taxon>
    </lineage>
</organism>
<keyword evidence="2" id="KW-0813">Transport</keyword>
<evidence type="ECO:0000256" key="5">
    <source>
        <dbReference type="ARBA" id="ARBA00023136"/>
    </source>
</evidence>
<feature type="transmembrane region" description="Helical" evidence="6">
    <location>
        <begin position="168"/>
        <end position="190"/>
    </location>
</feature>
<feature type="transmembrane region" description="Helical" evidence="6">
    <location>
        <begin position="346"/>
        <end position="365"/>
    </location>
</feature>
<feature type="transmembrane region" description="Helical" evidence="6">
    <location>
        <begin position="134"/>
        <end position="156"/>
    </location>
</feature>
<dbReference type="InterPro" id="IPR020846">
    <property type="entry name" value="MFS_dom"/>
</dbReference>
<dbReference type="InterPro" id="IPR050495">
    <property type="entry name" value="ATG22/LtaA_families"/>
</dbReference>
<dbReference type="RefSeq" id="WP_249769022.1">
    <property type="nucleotide sequence ID" value="NZ_CP097332.1"/>
</dbReference>
<feature type="transmembrane region" description="Helical" evidence="6">
    <location>
        <begin position="411"/>
        <end position="430"/>
    </location>
</feature>
<keyword evidence="3 6" id="KW-0812">Transmembrane</keyword>
<evidence type="ECO:0000313" key="8">
    <source>
        <dbReference type="EMBL" id="UQX86672.1"/>
    </source>
</evidence>
<dbReference type="Gene3D" id="1.20.1250.20">
    <property type="entry name" value="MFS general substrate transporter like domains"/>
    <property type="match status" value="1"/>
</dbReference>
<dbReference type="Pfam" id="PF11700">
    <property type="entry name" value="ATG22"/>
    <property type="match status" value="1"/>
</dbReference>
<evidence type="ECO:0000256" key="1">
    <source>
        <dbReference type="ARBA" id="ARBA00004651"/>
    </source>
</evidence>
<evidence type="ECO:0000256" key="4">
    <source>
        <dbReference type="ARBA" id="ARBA00022989"/>
    </source>
</evidence>
<keyword evidence="5 6" id="KW-0472">Membrane</keyword>
<keyword evidence="4 6" id="KW-1133">Transmembrane helix</keyword>
<evidence type="ECO:0000256" key="2">
    <source>
        <dbReference type="ARBA" id="ARBA00022448"/>
    </source>
</evidence>
<evidence type="ECO:0000256" key="6">
    <source>
        <dbReference type="SAM" id="Phobius"/>
    </source>
</evidence>
<feature type="transmembrane region" description="Helical" evidence="6">
    <location>
        <begin position="257"/>
        <end position="280"/>
    </location>
</feature>
<feature type="transmembrane region" description="Helical" evidence="6">
    <location>
        <begin position="196"/>
        <end position="215"/>
    </location>
</feature>
<dbReference type="InterPro" id="IPR024671">
    <property type="entry name" value="Atg22-like"/>
</dbReference>
<feature type="domain" description="Major facilitator superfamily (MFS) profile" evidence="7">
    <location>
        <begin position="37"/>
        <end position="437"/>
    </location>
</feature>